<organism evidence="2 3">
    <name type="scientific">Pseudomonas haemolytica</name>
    <dbReference type="NCBI Taxonomy" id="2600065"/>
    <lineage>
        <taxon>Bacteria</taxon>
        <taxon>Pseudomonadati</taxon>
        <taxon>Pseudomonadota</taxon>
        <taxon>Gammaproteobacteria</taxon>
        <taxon>Pseudomonadales</taxon>
        <taxon>Pseudomonadaceae</taxon>
        <taxon>Pseudomonas</taxon>
    </lineage>
</organism>
<sequence>MEIFLNCLGAEREAESDRAGCNYFFQGVLEGLFASKPAPTLDRVQSGKTPSNVGAGLLAKAIAQPPQTLRLAGNGHPPRRMLLDLHRQGR</sequence>
<accession>A0A646NT52</accession>
<comment type="caution">
    <text evidence="2">The sequence shown here is derived from an EMBL/GenBank/DDBJ whole genome shotgun (WGS) entry which is preliminary data.</text>
</comment>
<reference evidence="2 3" key="1">
    <citation type="submission" date="2019-08" db="EMBL/GenBank/DDBJ databases">
        <title>Pseudomonas haemolytica sp. nov. isolated from raw milk and skim milk concentrate.</title>
        <authorList>
            <person name="Hofmann K."/>
            <person name="Huptas C."/>
            <person name="Doll E."/>
            <person name="Scherer S."/>
            <person name="Wenning M."/>
        </authorList>
    </citation>
    <scope>NUCLEOTIDE SEQUENCE [LARGE SCALE GENOMIC DNA]</scope>
    <source>
        <strain evidence="2 3">DSM 108988</strain>
    </source>
</reference>
<feature type="compositionally biased region" description="Basic and acidic residues" evidence="1">
    <location>
        <begin position="81"/>
        <end position="90"/>
    </location>
</feature>
<gene>
    <name evidence="2" type="ORF">FRT60_03170</name>
</gene>
<evidence type="ECO:0000313" key="3">
    <source>
        <dbReference type="Proteomes" id="UP000432048"/>
    </source>
</evidence>
<dbReference type="AlphaFoldDB" id="A0A646NT52"/>
<dbReference type="Proteomes" id="UP000432048">
    <property type="component" value="Unassembled WGS sequence"/>
</dbReference>
<feature type="region of interest" description="Disordered" evidence="1">
    <location>
        <begin position="68"/>
        <end position="90"/>
    </location>
</feature>
<protein>
    <submittedName>
        <fullName evidence="2">Uncharacterized protein</fullName>
    </submittedName>
</protein>
<evidence type="ECO:0000256" key="1">
    <source>
        <dbReference type="SAM" id="MobiDB-lite"/>
    </source>
</evidence>
<dbReference type="EMBL" id="VOIX01000001">
    <property type="protein sequence ID" value="MRJ19352.1"/>
    <property type="molecule type" value="Genomic_DNA"/>
</dbReference>
<name>A0A646NT52_9PSED</name>
<proteinExistence type="predicted"/>
<evidence type="ECO:0000313" key="2">
    <source>
        <dbReference type="EMBL" id="MRJ19352.1"/>
    </source>
</evidence>